<sequence length="350" mass="39755">MDYLKLLLENKTSEEIDSERRQAAYTLVYMTICLTCVAWQIINASILLYRSRKLLHFAVLFEVLLAFLVILCSILNPLIDLSCDVRYWVSIVSINLAGCCIQNILLYKAYICYDRAKWLLWLGSFINLGYLALIVLYGTLGRVESTLDIIGNCILYNLEWPAFAKLGLDILSNAFLSVAFLLVIHKHYRMFGNSLHKSLLSSGIVFSVGVIASNIIVAILIAFRVMGGLSADLYSFDWVITGYLLIKQFKFDNKQKNDDDIISKTMQQDDVGSILSDHANVHFQVPGDPQRRNNSRDNHGSALTGLELLSPSSPTPTRVEEKYQKCPNCRTSIIFFRDEDEDIEKQHIFN</sequence>
<evidence type="ECO:0000313" key="3">
    <source>
        <dbReference type="EMBL" id="KAG2217226.1"/>
    </source>
</evidence>
<evidence type="ECO:0000256" key="1">
    <source>
        <dbReference type="SAM" id="MobiDB-lite"/>
    </source>
</evidence>
<protein>
    <recommendedName>
        <fullName evidence="5">Transmembrane protein</fullName>
    </recommendedName>
</protein>
<keyword evidence="2" id="KW-0812">Transmembrane</keyword>
<reference evidence="3 4" key="1">
    <citation type="submission" date="2020-12" db="EMBL/GenBank/DDBJ databases">
        <title>Metabolic potential, ecology and presence of endohyphal bacteria is reflected in genomic diversity of Mucoromycotina.</title>
        <authorList>
            <person name="Muszewska A."/>
            <person name="Okrasinska A."/>
            <person name="Steczkiewicz K."/>
            <person name="Drgas O."/>
            <person name="Orlowska M."/>
            <person name="Perlinska-Lenart U."/>
            <person name="Aleksandrzak-Piekarczyk T."/>
            <person name="Szatraj K."/>
            <person name="Zielenkiewicz U."/>
            <person name="Pilsyk S."/>
            <person name="Malc E."/>
            <person name="Mieczkowski P."/>
            <person name="Kruszewska J.S."/>
            <person name="Biernat P."/>
            <person name="Pawlowska J."/>
        </authorList>
    </citation>
    <scope>NUCLEOTIDE SEQUENCE [LARGE SCALE GENOMIC DNA]</scope>
    <source>
        <strain evidence="3 4">CBS 142.35</strain>
    </source>
</reference>
<keyword evidence="2" id="KW-1133">Transmembrane helix</keyword>
<dbReference type="EMBL" id="JAEPRB010000315">
    <property type="protein sequence ID" value="KAG2217226.1"/>
    <property type="molecule type" value="Genomic_DNA"/>
</dbReference>
<comment type="caution">
    <text evidence="3">The sequence shown here is derived from an EMBL/GenBank/DDBJ whole genome shotgun (WGS) entry which is preliminary data.</text>
</comment>
<feature type="transmembrane region" description="Helical" evidence="2">
    <location>
        <begin position="160"/>
        <end position="184"/>
    </location>
</feature>
<keyword evidence="4" id="KW-1185">Reference proteome</keyword>
<dbReference type="AlphaFoldDB" id="A0A8H7RU52"/>
<evidence type="ECO:0000256" key="2">
    <source>
        <dbReference type="SAM" id="Phobius"/>
    </source>
</evidence>
<name>A0A8H7RU52_9FUNG</name>
<gene>
    <name evidence="3" type="ORF">INT45_012685</name>
</gene>
<feature type="compositionally biased region" description="Basic and acidic residues" evidence="1">
    <location>
        <begin position="289"/>
        <end position="299"/>
    </location>
</feature>
<evidence type="ECO:0008006" key="5">
    <source>
        <dbReference type="Google" id="ProtNLM"/>
    </source>
</evidence>
<feature type="transmembrane region" description="Helical" evidence="2">
    <location>
        <begin position="204"/>
        <end position="223"/>
    </location>
</feature>
<accession>A0A8H7RU52</accession>
<dbReference type="Proteomes" id="UP000646827">
    <property type="component" value="Unassembled WGS sequence"/>
</dbReference>
<evidence type="ECO:0000313" key="4">
    <source>
        <dbReference type="Proteomes" id="UP000646827"/>
    </source>
</evidence>
<feature type="region of interest" description="Disordered" evidence="1">
    <location>
        <begin position="285"/>
        <end position="322"/>
    </location>
</feature>
<feature type="transmembrane region" description="Helical" evidence="2">
    <location>
        <begin position="85"/>
        <end position="106"/>
    </location>
</feature>
<proteinExistence type="predicted"/>
<organism evidence="3 4">
    <name type="scientific">Circinella minor</name>
    <dbReference type="NCBI Taxonomy" id="1195481"/>
    <lineage>
        <taxon>Eukaryota</taxon>
        <taxon>Fungi</taxon>
        <taxon>Fungi incertae sedis</taxon>
        <taxon>Mucoromycota</taxon>
        <taxon>Mucoromycotina</taxon>
        <taxon>Mucoromycetes</taxon>
        <taxon>Mucorales</taxon>
        <taxon>Lichtheimiaceae</taxon>
        <taxon>Circinella</taxon>
    </lineage>
</organism>
<keyword evidence="2" id="KW-0472">Membrane</keyword>
<feature type="transmembrane region" description="Helical" evidence="2">
    <location>
        <begin position="54"/>
        <end position="79"/>
    </location>
</feature>
<feature type="transmembrane region" description="Helical" evidence="2">
    <location>
        <begin position="118"/>
        <end position="140"/>
    </location>
</feature>
<dbReference type="OrthoDB" id="5587891at2759"/>
<feature type="transmembrane region" description="Helical" evidence="2">
    <location>
        <begin position="23"/>
        <end position="42"/>
    </location>
</feature>